<protein>
    <submittedName>
        <fullName evidence="1">(rape) hypothetical protein</fullName>
    </submittedName>
</protein>
<evidence type="ECO:0000313" key="1">
    <source>
        <dbReference type="EMBL" id="CAF1927885.1"/>
    </source>
</evidence>
<dbReference type="EMBL" id="HG994369">
    <property type="protein sequence ID" value="CAF1927885.1"/>
    <property type="molecule type" value="Genomic_DNA"/>
</dbReference>
<reference evidence="1" key="1">
    <citation type="submission" date="2021-01" db="EMBL/GenBank/DDBJ databases">
        <authorList>
            <consortium name="Genoscope - CEA"/>
            <person name="William W."/>
        </authorList>
    </citation>
    <scope>NUCLEOTIDE SEQUENCE</scope>
</reference>
<organism evidence="1">
    <name type="scientific">Brassica napus</name>
    <name type="common">Rape</name>
    <dbReference type="NCBI Taxonomy" id="3708"/>
    <lineage>
        <taxon>Eukaryota</taxon>
        <taxon>Viridiplantae</taxon>
        <taxon>Streptophyta</taxon>
        <taxon>Embryophyta</taxon>
        <taxon>Tracheophyta</taxon>
        <taxon>Spermatophyta</taxon>
        <taxon>Magnoliopsida</taxon>
        <taxon>eudicotyledons</taxon>
        <taxon>Gunneridae</taxon>
        <taxon>Pentapetalae</taxon>
        <taxon>rosids</taxon>
        <taxon>malvids</taxon>
        <taxon>Brassicales</taxon>
        <taxon>Brassicaceae</taxon>
        <taxon>Brassiceae</taxon>
        <taxon>Brassica</taxon>
    </lineage>
</organism>
<sequence length="129" mass="14487">MVIRFQIWVRSRISDGSVAAILSTRGCPQWRSILLMWWCGVAICAAKTPTRSARLWHASEPLSRVSDLYRAEKSTYCASMEVSKGVCGLFVLFCFVGYQRWGSNETVGVETVLRMGLSPWLASKKFVST</sequence>
<proteinExistence type="predicted"/>
<gene>
    <name evidence="1" type="ORF">DARMORV10_C05P22730.1</name>
</gene>
<name>A0A816L1J0_BRANA</name>
<accession>A0A816L1J0</accession>
<dbReference type="Proteomes" id="UP001295469">
    <property type="component" value="Chromosome C05"/>
</dbReference>
<dbReference type="AlphaFoldDB" id="A0A816L1J0"/>